<protein>
    <submittedName>
        <fullName evidence="1">Uncharacterized protein</fullName>
    </submittedName>
</protein>
<accession>A0A6M8HUM8</accession>
<dbReference type="EMBL" id="CP053708">
    <property type="protein sequence ID" value="QKE91895.1"/>
    <property type="molecule type" value="Genomic_DNA"/>
</dbReference>
<name>A0A6M8HUM8_9PROT</name>
<sequence>MISVLLLIVAAAAVFVIGWCFGFRDAAKQDRQTIDALTAPWDGTERRQDTNGASV</sequence>
<organism evidence="1 2">
    <name type="scientific">Lichenicola cladoniae</name>
    <dbReference type="NCBI Taxonomy" id="1484109"/>
    <lineage>
        <taxon>Bacteria</taxon>
        <taxon>Pseudomonadati</taxon>
        <taxon>Pseudomonadota</taxon>
        <taxon>Alphaproteobacteria</taxon>
        <taxon>Acetobacterales</taxon>
        <taxon>Acetobacteraceae</taxon>
        <taxon>Lichenicola</taxon>
    </lineage>
</organism>
<gene>
    <name evidence="1" type="ORF">HN018_19315</name>
</gene>
<reference evidence="1 2" key="1">
    <citation type="journal article" date="2014" name="World J. Microbiol. Biotechnol.">
        <title>Biodiversity and physiological characteristics of Antarctic and Arctic lichens-associated bacteria.</title>
        <authorList>
            <person name="Lee Y.M."/>
            <person name="Kim E.H."/>
            <person name="Lee H.K."/>
            <person name="Hong S.G."/>
        </authorList>
    </citation>
    <scope>NUCLEOTIDE SEQUENCE [LARGE SCALE GENOMIC DNA]</scope>
    <source>
        <strain evidence="1 2">PAMC 26569</strain>
    </source>
</reference>
<evidence type="ECO:0000313" key="1">
    <source>
        <dbReference type="EMBL" id="QKE91895.1"/>
    </source>
</evidence>
<dbReference type="RefSeq" id="WP_171835840.1">
    <property type="nucleotide sequence ID" value="NZ_CP053708.1"/>
</dbReference>
<evidence type="ECO:0000313" key="2">
    <source>
        <dbReference type="Proteomes" id="UP000500767"/>
    </source>
</evidence>
<proteinExistence type="predicted"/>
<dbReference type="KEGG" id="lck:HN018_19315"/>
<dbReference type="Proteomes" id="UP000500767">
    <property type="component" value="Chromosome"/>
</dbReference>
<keyword evidence="2" id="KW-1185">Reference proteome</keyword>
<dbReference type="AlphaFoldDB" id="A0A6M8HUM8"/>